<name>A0A0C4W7R9_PLETR</name>
<accession>A0A0C4W7R9</accession>
<feature type="chain" id="PRO_5002181129" evidence="1">
    <location>
        <begin position="20"/>
        <end position="81"/>
    </location>
</feature>
<keyword evidence="1" id="KW-0732">Signal</keyword>
<feature type="signal peptide" evidence="1">
    <location>
        <begin position="1"/>
        <end position="19"/>
    </location>
</feature>
<evidence type="ECO:0000256" key="1">
    <source>
        <dbReference type="SAM" id="SignalP"/>
    </source>
</evidence>
<evidence type="ECO:0000313" key="2">
    <source>
        <dbReference type="EMBL" id="AJD25278.1"/>
    </source>
</evidence>
<proteinExistence type="predicted"/>
<protein>
    <submittedName>
        <fullName evidence="2">Clone 773 transcribed RNA sequence</fullName>
    </submittedName>
</protein>
<sequence>MRPFLFFVVFSLLAAVIFATPTEFDGAEESHDYSLPALNRVAGERLSCRSVGSCQRRSDCCKTCSYKKGCTNPSHCKKYCA</sequence>
<reference evidence="2" key="1">
    <citation type="journal article" date="2014" name="J. Venom Res.">
        <title>Plectreurys tristis venome: A proteomic and transcriptomic analysis.</title>
        <authorList>
            <person name="Zobel-Thropp P.A."/>
            <person name="Thomas E.Z."/>
            <person name="David C.L."/>
            <person name="Breci L.A."/>
            <person name="Binford G.J."/>
        </authorList>
    </citation>
    <scope>NUCLEOTIDE SEQUENCE</scope>
    <source>
        <tissue evidence="2">Venom gland</tissue>
    </source>
</reference>
<dbReference type="EMBL" id="KJ124621">
    <property type="protein sequence ID" value="AJD25278.1"/>
    <property type="molecule type" value="Transcribed_RNA"/>
</dbReference>
<organism evidence="2">
    <name type="scientific">Plectreurys tristis</name>
    <name type="common">Spider</name>
    <name type="synonym">Plectreurys bispinosus</name>
    <dbReference type="NCBI Taxonomy" id="33319"/>
    <lineage>
        <taxon>Eukaryota</taxon>
        <taxon>Metazoa</taxon>
        <taxon>Ecdysozoa</taxon>
        <taxon>Arthropoda</taxon>
        <taxon>Chelicerata</taxon>
        <taxon>Arachnida</taxon>
        <taxon>Araneae</taxon>
        <taxon>Araneomorphae</taxon>
        <taxon>Haplogynae</taxon>
        <taxon>Pholcoidea</taxon>
        <taxon>Plectreuridae</taxon>
        <taxon>Plectreurys</taxon>
    </lineage>
</organism>
<dbReference type="AlphaFoldDB" id="A0A0C4W7R9"/>